<evidence type="ECO:0000259" key="3">
    <source>
        <dbReference type="Pfam" id="PF04967"/>
    </source>
</evidence>
<feature type="domain" description="HTH bat-type" evidence="3">
    <location>
        <begin position="145"/>
        <end position="196"/>
    </location>
</feature>
<name>A0A6B0GM09_9EURY</name>
<accession>A0A6B0GM09</accession>
<dbReference type="RefSeq" id="WP_158204195.1">
    <property type="nucleotide sequence ID" value="NZ_WSZK01000015.1"/>
</dbReference>
<proteinExistence type="predicted"/>
<keyword evidence="2" id="KW-0804">Transcription</keyword>
<dbReference type="Proteomes" id="UP000451471">
    <property type="component" value="Unassembled WGS sequence"/>
</dbReference>
<evidence type="ECO:0000313" key="5">
    <source>
        <dbReference type="Proteomes" id="UP000451471"/>
    </source>
</evidence>
<evidence type="ECO:0000313" key="4">
    <source>
        <dbReference type="EMBL" id="MWG34519.1"/>
    </source>
</evidence>
<reference evidence="4 5" key="1">
    <citation type="submission" date="2019-12" db="EMBL/GenBank/DDBJ databases">
        <title>Halocatena pleomorpha gen. nov. sp. nov., an extremely halophilic archaeon of family Halobacteriaceae isolated from saltpan soil.</title>
        <authorList>
            <person name="Pal Y."/>
            <person name="Verma A."/>
            <person name="Krishnamurthi S."/>
            <person name="Kumar P."/>
        </authorList>
    </citation>
    <scope>NUCLEOTIDE SEQUENCE [LARGE SCALE GENOMIC DNA]</scope>
    <source>
        <strain evidence="4 5">JCM 16495</strain>
    </source>
</reference>
<dbReference type="EMBL" id="WSZK01000015">
    <property type="protein sequence ID" value="MWG34519.1"/>
    <property type="molecule type" value="Genomic_DNA"/>
</dbReference>
<evidence type="ECO:0000256" key="2">
    <source>
        <dbReference type="ARBA" id="ARBA00023163"/>
    </source>
</evidence>
<sequence>MFTTTIDIDLDADYVLSDLAAIDDGSFPIYYFETIDDENIRFVMDAGEHRDAIAEALAASDAVHDLEYVPETQLVITKRSSGVLPIIREHHGMLQQMNQFDGTRRTFDVIIFSRDDLRAIISDLRDLGTVRLSRIHPIGNPTSALSARQSEVVTLAYESGYFDWPRRSDAETLAAELGISHTTFLEHLRKGERKLIGEALSSALPTTELADQ</sequence>
<keyword evidence="1" id="KW-0805">Transcription regulation</keyword>
<gene>
    <name evidence="4" type="ORF">GQS65_08455</name>
</gene>
<dbReference type="Pfam" id="PF04967">
    <property type="entry name" value="HTH_10"/>
    <property type="match status" value="1"/>
</dbReference>
<keyword evidence="5" id="KW-1185">Reference proteome</keyword>
<evidence type="ECO:0000256" key="1">
    <source>
        <dbReference type="ARBA" id="ARBA00023015"/>
    </source>
</evidence>
<dbReference type="AlphaFoldDB" id="A0A6B0GM09"/>
<comment type="caution">
    <text evidence="4">The sequence shown here is derived from an EMBL/GenBank/DDBJ whole genome shotgun (WGS) entry which is preliminary data.</text>
</comment>
<dbReference type="InterPro" id="IPR007050">
    <property type="entry name" value="HTH_bacterioopsin"/>
</dbReference>
<organism evidence="4 5">
    <name type="scientific">Halomarina oriensis</name>
    <dbReference type="NCBI Taxonomy" id="671145"/>
    <lineage>
        <taxon>Archaea</taxon>
        <taxon>Methanobacteriati</taxon>
        <taxon>Methanobacteriota</taxon>
        <taxon>Stenosarchaea group</taxon>
        <taxon>Halobacteria</taxon>
        <taxon>Halobacteriales</taxon>
        <taxon>Natronomonadaceae</taxon>
        <taxon>Halomarina</taxon>
    </lineage>
</organism>
<dbReference type="PANTHER" id="PTHR34236">
    <property type="entry name" value="DIMETHYL SULFOXIDE REDUCTASE TRANSCRIPTIONAL ACTIVATOR"/>
    <property type="match status" value="1"/>
</dbReference>
<protein>
    <submittedName>
        <fullName evidence="4">Bacterio-opsin activator</fullName>
    </submittedName>
</protein>
<dbReference type="PANTHER" id="PTHR34236:SF1">
    <property type="entry name" value="DIMETHYL SULFOXIDE REDUCTASE TRANSCRIPTIONAL ACTIVATOR"/>
    <property type="match status" value="1"/>
</dbReference>
<dbReference type="OrthoDB" id="27447at2157"/>